<sequence>MEKTEAIELLLSATNYSFLTAPSSVIESAGQIAQLLYYHPLALGLAHASTVQIAVIEGNECALDLYLQDFKNHRDVLLSDTQSPTLIGYEKTIQTAWDTSLSAIEAQNSNSTKLLSFLSHFHNDNILFNFFRYASDKFNVGSGPFHSMFQELPDWIQDQLRHTKDGVWDSFAFRRTLQPLISYSMVQPVSSSVGYGIRLHGLVQWRAQRIGRKNDSLLPAVYVATAASQEVLSIGEIPLQRHLVPHLQQLNKTAHEEADDIRLSNFFRYRGMIYDIFASIYHHEGLFEDAKHAYFDAFMVGMSANASDSDKLYAPDLLRLTLNMALVHQNQDNWNATENLLKLAETLGDVWAKNWEHNTTSEILMNLAKTYRLQGRYQEAEQKLLVVKTEYETMYGQDSENSLTVLEELAGVYKEQGRWEDTERLYLEIERTLSKPSHRKDHAAVIHLANKAEYLVRRGRFVQAEELAAPTFVKSKELYGEENDATLILMGVLASIYAHTNRCTKAVLLQEALLSTRRNRADKKADAFDVLNKTVHICGYSLPPDHPISIRAKGHLVEILMNEGDWDRSAELQTQVVKSSTRALGENHPETLKRIAVLGAIFSSSNQSEKAEDILDKTVAMGRISLGSTDRHYQALVRNQVGLKLQQNKPGSALMLLVELSIIHIQEYGIAHSVTLRTMLEIGMAFMDVGFLDVAEDSFRIVEDYGLKVFEEGHALPMAAIEILGKLYLQRRQWQLAYWRYRYLLEVRLKLHSADHPDTIQSMADVGWTLLKLGLLTESAEMLENVLQVRRRLPQHQDSTALVMLDLGLIYMHQNKTREAEDMLMEVIYAAMVSRESAAQALAYSAFEYLLSMSEHKELRVDISLLKKYADGFNTQAMRFALTKGRSGK</sequence>
<proteinExistence type="predicted"/>
<dbReference type="EMBL" id="JAPDRQ010000014">
    <property type="protein sequence ID" value="KAJ9662595.1"/>
    <property type="molecule type" value="Genomic_DNA"/>
</dbReference>
<comment type="caution">
    <text evidence="1">The sequence shown here is derived from an EMBL/GenBank/DDBJ whole genome shotgun (WGS) entry which is preliminary data.</text>
</comment>
<dbReference type="Proteomes" id="UP001172386">
    <property type="component" value="Unassembled WGS sequence"/>
</dbReference>
<name>A0ACC3AHX4_9EURO</name>
<evidence type="ECO:0000313" key="1">
    <source>
        <dbReference type="EMBL" id="KAJ9662595.1"/>
    </source>
</evidence>
<accession>A0ACC3AHX4</accession>
<reference evidence="1" key="1">
    <citation type="submission" date="2022-10" db="EMBL/GenBank/DDBJ databases">
        <title>Culturing micro-colonial fungi from biological soil crusts in the Mojave desert and describing Neophaeococcomyces mojavensis, and introducing the new genera and species Taxawa tesnikishii.</title>
        <authorList>
            <person name="Kurbessoian T."/>
            <person name="Stajich J.E."/>
        </authorList>
    </citation>
    <scope>NUCLEOTIDE SEQUENCE</scope>
    <source>
        <strain evidence="1">JES_112</strain>
    </source>
</reference>
<protein>
    <submittedName>
        <fullName evidence="1">Uncharacterized protein</fullName>
    </submittedName>
</protein>
<gene>
    <name evidence="1" type="ORF">H2198_001267</name>
</gene>
<evidence type="ECO:0000313" key="2">
    <source>
        <dbReference type="Proteomes" id="UP001172386"/>
    </source>
</evidence>
<keyword evidence="2" id="KW-1185">Reference proteome</keyword>
<organism evidence="1 2">
    <name type="scientific">Neophaeococcomyces mojaviensis</name>
    <dbReference type="NCBI Taxonomy" id="3383035"/>
    <lineage>
        <taxon>Eukaryota</taxon>
        <taxon>Fungi</taxon>
        <taxon>Dikarya</taxon>
        <taxon>Ascomycota</taxon>
        <taxon>Pezizomycotina</taxon>
        <taxon>Eurotiomycetes</taxon>
        <taxon>Chaetothyriomycetidae</taxon>
        <taxon>Chaetothyriales</taxon>
        <taxon>Chaetothyriales incertae sedis</taxon>
        <taxon>Neophaeococcomyces</taxon>
    </lineage>
</organism>